<reference evidence="1 2" key="1">
    <citation type="submission" date="2021-06" db="EMBL/GenBank/DDBJ databases">
        <title>Caerostris darwini draft genome.</title>
        <authorList>
            <person name="Kono N."/>
            <person name="Arakawa K."/>
        </authorList>
    </citation>
    <scope>NUCLEOTIDE SEQUENCE [LARGE SCALE GENOMIC DNA]</scope>
</reference>
<organism evidence="1 2">
    <name type="scientific">Caerostris darwini</name>
    <dbReference type="NCBI Taxonomy" id="1538125"/>
    <lineage>
        <taxon>Eukaryota</taxon>
        <taxon>Metazoa</taxon>
        <taxon>Ecdysozoa</taxon>
        <taxon>Arthropoda</taxon>
        <taxon>Chelicerata</taxon>
        <taxon>Arachnida</taxon>
        <taxon>Araneae</taxon>
        <taxon>Araneomorphae</taxon>
        <taxon>Entelegynae</taxon>
        <taxon>Araneoidea</taxon>
        <taxon>Araneidae</taxon>
        <taxon>Caerostris</taxon>
    </lineage>
</organism>
<accession>A0AAV4NCG2</accession>
<evidence type="ECO:0000313" key="2">
    <source>
        <dbReference type="Proteomes" id="UP001054837"/>
    </source>
</evidence>
<sequence length="94" mass="10647">MAFIFTSFSLARLKQRLEAVDSLLFLISEPANFHSTFRVVRTQSEVKAEARAMGVENPPFRIFTRRSASTVTGSFVITMSKHYLCSVFPFPLLV</sequence>
<protein>
    <submittedName>
        <fullName evidence="1">Uncharacterized protein</fullName>
    </submittedName>
</protein>
<proteinExistence type="predicted"/>
<evidence type="ECO:0000313" key="1">
    <source>
        <dbReference type="EMBL" id="GIX81651.1"/>
    </source>
</evidence>
<dbReference type="AlphaFoldDB" id="A0AAV4NCG2"/>
<name>A0AAV4NCG2_9ARAC</name>
<keyword evidence="2" id="KW-1185">Reference proteome</keyword>
<dbReference type="Proteomes" id="UP001054837">
    <property type="component" value="Unassembled WGS sequence"/>
</dbReference>
<dbReference type="EMBL" id="BPLQ01001420">
    <property type="protein sequence ID" value="GIX81651.1"/>
    <property type="molecule type" value="Genomic_DNA"/>
</dbReference>
<comment type="caution">
    <text evidence="1">The sequence shown here is derived from an EMBL/GenBank/DDBJ whole genome shotgun (WGS) entry which is preliminary data.</text>
</comment>
<gene>
    <name evidence="1" type="ORF">CDAR_123741</name>
</gene>